<organism evidence="2">
    <name type="scientific">Rhipicephalus microplus</name>
    <name type="common">Cattle tick</name>
    <name type="synonym">Boophilus microplus</name>
    <dbReference type="NCBI Taxonomy" id="6941"/>
    <lineage>
        <taxon>Eukaryota</taxon>
        <taxon>Metazoa</taxon>
        <taxon>Ecdysozoa</taxon>
        <taxon>Arthropoda</taxon>
        <taxon>Chelicerata</taxon>
        <taxon>Arachnida</taxon>
        <taxon>Acari</taxon>
        <taxon>Parasitiformes</taxon>
        <taxon>Ixodida</taxon>
        <taxon>Ixodoidea</taxon>
        <taxon>Ixodidae</taxon>
        <taxon>Rhipicephalinae</taxon>
        <taxon>Rhipicephalus</taxon>
        <taxon>Boophilus</taxon>
    </lineage>
</organism>
<keyword evidence="1" id="KW-1133">Transmembrane helix</keyword>
<sequence length="110" mass="12955">MHMDRAYALYYFSLLLAYAVSLDFSLHCMRSPFLKMRVLLNNATFHFPSFCYRPKTPHDSQRKPRLQFSRRFRTVVDHFDKITPTVRTVQIVLEPTPPPAITLEHSTARV</sequence>
<protein>
    <submittedName>
        <fullName evidence="2">Putative secreted protein</fullName>
    </submittedName>
</protein>
<dbReference type="EMBL" id="GIKN01002960">
    <property type="protein sequence ID" value="NIE45233.1"/>
    <property type="molecule type" value="Transcribed_RNA"/>
</dbReference>
<dbReference type="AlphaFoldDB" id="A0A6G5A4T1"/>
<accession>A0A6G5A4T1</accession>
<keyword evidence="1" id="KW-0812">Transmembrane</keyword>
<evidence type="ECO:0000313" key="2">
    <source>
        <dbReference type="EMBL" id="NIE45233.1"/>
    </source>
</evidence>
<keyword evidence="1" id="KW-0472">Membrane</keyword>
<reference evidence="2" key="1">
    <citation type="submission" date="2020-03" db="EMBL/GenBank/DDBJ databases">
        <title>A transcriptome and proteome of the tick Rhipicephalus microplus shaped by the genetic composition of its hosts and developmental stage.</title>
        <authorList>
            <person name="Garcia G.R."/>
            <person name="Ribeiro J.M.C."/>
            <person name="Maruyama S.R."/>
            <person name="Gardinasse L.G."/>
            <person name="Nelson K."/>
            <person name="Ferreira B.R."/>
            <person name="Andrade T.G."/>
            <person name="Santos I.K.F.M."/>
        </authorList>
    </citation>
    <scope>NUCLEOTIDE SEQUENCE</scope>
    <source>
        <strain evidence="2">NSGR</strain>
        <tissue evidence="2">Salivary glands</tissue>
    </source>
</reference>
<proteinExistence type="predicted"/>
<name>A0A6G5A4T1_RHIMP</name>
<feature type="transmembrane region" description="Helical" evidence="1">
    <location>
        <begin position="6"/>
        <end position="26"/>
    </location>
</feature>
<evidence type="ECO:0000256" key="1">
    <source>
        <dbReference type="SAM" id="Phobius"/>
    </source>
</evidence>